<dbReference type="PANTHER" id="PTHR19143:SF327">
    <property type="entry name" value="FI21813P1-RELATED"/>
    <property type="match status" value="1"/>
</dbReference>
<dbReference type="InterPro" id="IPR002181">
    <property type="entry name" value="Fibrinogen_a/b/g_C_dom"/>
</dbReference>
<dbReference type="InterPro" id="IPR014716">
    <property type="entry name" value="Fibrinogen_a/b/g_C_1"/>
</dbReference>
<dbReference type="Pfam" id="PF00147">
    <property type="entry name" value="Fibrinogen_C"/>
    <property type="match status" value="1"/>
</dbReference>
<dbReference type="OrthoDB" id="7250310at2759"/>
<evidence type="ECO:0000313" key="4">
    <source>
        <dbReference type="EMBL" id="KAJ8033721.1"/>
    </source>
</evidence>
<feature type="disulfide bond" evidence="1">
    <location>
        <begin position="155"/>
        <end position="164"/>
    </location>
</feature>
<dbReference type="EMBL" id="JAIZAY010000011">
    <property type="protein sequence ID" value="KAJ8033721.1"/>
    <property type="molecule type" value="Genomic_DNA"/>
</dbReference>
<dbReference type="Pfam" id="PF12714">
    <property type="entry name" value="TILa"/>
    <property type="match status" value="2"/>
</dbReference>
<feature type="domain" description="EGF-like" evidence="2">
    <location>
        <begin position="193"/>
        <end position="232"/>
    </location>
</feature>
<dbReference type="SUPFAM" id="SSF57567">
    <property type="entry name" value="Serine protease inhibitors"/>
    <property type="match status" value="1"/>
</dbReference>
<keyword evidence="1" id="KW-0245">EGF-like domain</keyword>
<evidence type="ECO:0000313" key="5">
    <source>
        <dbReference type="Proteomes" id="UP001152320"/>
    </source>
</evidence>
<protein>
    <submittedName>
        <fullName evidence="4">Fibrinogen C domain-containing protein 1-A</fullName>
    </submittedName>
</protein>
<feature type="domain" description="Fibrinogen C-terminal" evidence="3">
    <location>
        <begin position="232"/>
        <end position="444"/>
    </location>
</feature>
<dbReference type="Proteomes" id="UP001152320">
    <property type="component" value="Chromosome 11"/>
</dbReference>
<dbReference type="InterPro" id="IPR000742">
    <property type="entry name" value="EGF"/>
</dbReference>
<dbReference type="InterPro" id="IPR050373">
    <property type="entry name" value="Fibrinogen_C-term_domain"/>
</dbReference>
<dbReference type="SMART" id="SM00186">
    <property type="entry name" value="FBG"/>
    <property type="match status" value="1"/>
</dbReference>
<dbReference type="PROSITE" id="PS50026">
    <property type="entry name" value="EGF_3"/>
    <property type="match status" value="2"/>
</dbReference>
<dbReference type="Gene3D" id="3.90.215.10">
    <property type="entry name" value="Gamma Fibrinogen, chain A, domain 1"/>
    <property type="match status" value="2"/>
</dbReference>
<evidence type="ECO:0000259" key="3">
    <source>
        <dbReference type="PROSITE" id="PS51406"/>
    </source>
</evidence>
<dbReference type="InterPro" id="IPR036084">
    <property type="entry name" value="Ser_inhib-like_sf"/>
</dbReference>
<dbReference type="Gene3D" id="2.10.25.10">
    <property type="entry name" value="Laminin"/>
    <property type="match status" value="2"/>
</dbReference>
<name>A0A9Q1H623_HOLLE</name>
<dbReference type="SUPFAM" id="SSF56496">
    <property type="entry name" value="Fibrinogen C-terminal domain-like"/>
    <property type="match status" value="2"/>
</dbReference>
<dbReference type="CDD" id="cd00087">
    <property type="entry name" value="FReD"/>
    <property type="match status" value="1"/>
</dbReference>
<dbReference type="PROSITE" id="PS51406">
    <property type="entry name" value="FIBRINOGEN_C_2"/>
    <property type="match status" value="1"/>
</dbReference>
<comment type="caution">
    <text evidence="1">Lacks conserved residue(s) required for the propagation of feature annotation.</text>
</comment>
<dbReference type="PROSITE" id="PS00022">
    <property type="entry name" value="EGF_1"/>
    <property type="match status" value="1"/>
</dbReference>
<dbReference type="NCBIfam" id="NF040941">
    <property type="entry name" value="GGGWT_bact"/>
    <property type="match status" value="1"/>
</dbReference>
<organism evidence="4 5">
    <name type="scientific">Holothuria leucospilota</name>
    <name type="common">Black long sea cucumber</name>
    <name type="synonym">Mertensiothuria leucospilota</name>
    <dbReference type="NCBI Taxonomy" id="206669"/>
    <lineage>
        <taxon>Eukaryota</taxon>
        <taxon>Metazoa</taxon>
        <taxon>Echinodermata</taxon>
        <taxon>Eleutherozoa</taxon>
        <taxon>Echinozoa</taxon>
        <taxon>Holothuroidea</taxon>
        <taxon>Aspidochirotacea</taxon>
        <taxon>Aspidochirotida</taxon>
        <taxon>Holothuriidae</taxon>
        <taxon>Holothuria</taxon>
    </lineage>
</organism>
<dbReference type="InterPro" id="IPR025615">
    <property type="entry name" value="TILa_dom"/>
</dbReference>
<proteinExistence type="predicted"/>
<dbReference type="InterPro" id="IPR036056">
    <property type="entry name" value="Fibrinogen-like_C"/>
</dbReference>
<dbReference type="CDD" id="cd19941">
    <property type="entry name" value="TIL"/>
    <property type="match status" value="1"/>
</dbReference>
<reference evidence="4" key="1">
    <citation type="submission" date="2021-10" db="EMBL/GenBank/DDBJ databases">
        <title>Tropical sea cucumber genome reveals ecological adaptation and Cuvierian tubules defense mechanism.</title>
        <authorList>
            <person name="Chen T."/>
        </authorList>
    </citation>
    <scope>NUCLEOTIDE SEQUENCE</scope>
    <source>
        <strain evidence="4">Nanhai2018</strain>
        <tissue evidence="4">Muscle</tissue>
    </source>
</reference>
<comment type="caution">
    <text evidence="4">The sequence shown here is derived from an EMBL/GenBank/DDBJ whole genome shotgun (WGS) entry which is preliminary data.</text>
</comment>
<dbReference type="SMART" id="SM00181">
    <property type="entry name" value="EGF"/>
    <property type="match status" value="3"/>
</dbReference>
<sequence length="444" mass="50307">MYELRIDFTYTDGSSFYALYSLFRVSDEFSFYRLAHLGLFSGNATFTTCPSNKEYKTCTCEKSCENPDVCLPTCTEDETCICPDGYYLKGAECVPQEECGCFIGGNLIAEGGFYVNSDCSRRCNCSAGQLVCDDDYQCSSNAVCEERDGVRQCYCNPGYTGEECGCFMGGNLIAEGGFYVNSDCSRRCNCSAGQLVCDDDYQCSSNAVCEERDGVRQCYCNPGYTGDGVTCTSNSSTATDCLDVFNNGNTGSGVYNIKPVGWSGSPFEVYCNMTDGGGWTVFQRRVDGSVDFHVYWDDYKDGFGSPDHELWMGNEKLFSLTNQKRYQLRIDFVNRYGAPYYAKYDYFRINNEANNYRLTIGTYSGDAGDSLTTYHNNEDFSTRDRDNDDSNYNNWASYSYGAWWYRYYFYCALNANYDTGNFYWYTLPGNTYNIRFTEMKVRPV</sequence>
<dbReference type="PROSITE" id="PS01186">
    <property type="entry name" value="EGF_2"/>
    <property type="match status" value="1"/>
</dbReference>
<dbReference type="PANTHER" id="PTHR19143">
    <property type="entry name" value="FIBRINOGEN/TENASCIN/ANGIOPOEITIN"/>
    <property type="match status" value="1"/>
</dbReference>
<keyword evidence="5" id="KW-1185">Reference proteome</keyword>
<accession>A0A9Q1H623</accession>
<keyword evidence="1" id="KW-1015">Disulfide bond</keyword>
<gene>
    <name evidence="4" type="ORF">HOLleu_24057</name>
</gene>
<evidence type="ECO:0000259" key="2">
    <source>
        <dbReference type="PROSITE" id="PS50026"/>
    </source>
</evidence>
<evidence type="ECO:0000256" key="1">
    <source>
        <dbReference type="PROSITE-ProRule" id="PRU00076"/>
    </source>
</evidence>
<dbReference type="AlphaFoldDB" id="A0A9Q1H623"/>
<feature type="domain" description="EGF-like" evidence="2">
    <location>
        <begin position="128"/>
        <end position="165"/>
    </location>
</feature>
<dbReference type="GO" id="GO:0005615">
    <property type="term" value="C:extracellular space"/>
    <property type="evidence" value="ECO:0007669"/>
    <property type="project" value="TreeGrafter"/>
</dbReference>